<feature type="transmembrane region" description="Helical" evidence="1">
    <location>
        <begin position="12"/>
        <end position="32"/>
    </location>
</feature>
<evidence type="ECO:0000313" key="2">
    <source>
        <dbReference type="EMBL" id="KAK8016203.1"/>
    </source>
</evidence>
<proteinExistence type="predicted"/>
<accession>A0ABR1RPM1</accession>
<sequence>MSERGAAKPWGYFVLKLALISASACVPAYFAWITNNGIKPYFEEHGLGHDAAHTGLALASCIMHVIFPYVRTIMQFMLSPAPLGNGYNWFSGVPALVTMVFDCVTAKYAWEWYQLFGNAGEAVLEKNCLALFILVIIGLAVEGIILVLFVLFLLSMCGYAVVSSAVSAA</sequence>
<comment type="caution">
    <text evidence="2">The sequence shown here is derived from an EMBL/GenBank/DDBJ whole genome shotgun (WGS) entry which is preliminary data.</text>
</comment>
<dbReference type="EMBL" id="JAQQWK010000014">
    <property type="protein sequence ID" value="KAK8016203.1"/>
    <property type="molecule type" value="Genomic_DNA"/>
</dbReference>
<protein>
    <submittedName>
        <fullName evidence="2">Uncharacterized protein</fullName>
    </submittedName>
</protein>
<feature type="transmembrane region" description="Helical" evidence="1">
    <location>
        <begin position="130"/>
        <end position="154"/>
    </location>
</feature>
<keyword evidence="3" id="KW-1185">Reference proteome</keyword>
<organism evidence="2 3">
    <name type="scientific">Apiospora rasikravindrae</name>
    <dbReference type="NCBI Taxonomy" id="990691"/>
    <lineage>
        <taxon>Eukaryota</taxon>
        <taxon>Fungi</taxon>
        <taxon>Dikarya</taxon>
        <taxon>Ascomycota</taxon>
        <taxon>Pezizomycotina</taxon>
        <taxon>Sordariomycetes</taxon>
        <taxon>Xylariomycetidae</taxon>
        <taxon>Amphisphaeriales</taxon>
        <taxon>Apiosporaceae</taxon>
        <taxon>Apiospora</taxon>
    </lineage>
</organism>
<keyword evidence="1" id="KW-0472">Membrane</keyword>
<feature type="transmembrane region" description="Helical" evidence="1">
    <location>
        <begin position="52"/>
        <end position="70"/>
    </location>
</feature>
<keyword evidence="1" id="KW-0812">Transmembrane</keyword>
<keyword evidence="1" id="KW-1133">Transmembrane helix</keyword>
<gene>
    <name evidence="2" type="ORF">PG993_014392</name>
</gene>
<evidence type="ECO:0000313" key="3">
    <source>
        <dbReference type="Proteomes" id="UP001444661"/>
    </source>
</evidence>
<name>A0ABR1RPM1_9PEZI</name>
<evidence type="ECO:0000256" key="1">
    <source>
        <dbReference type="SAM" id="Phobius"/>
    </source>
</evidence>
<dbReference type="Proteomes" id="UP001444661">
    <property type="component" value="Unassembled WGS sequence"/>
</dbReference>
<feature type="transmembrane region" description="Helical" evidence="1">
    <location>
        <begin position="90"/>
        <end position="110"/>
    </location>
</feature>
<reference evidence="2 3" key="1">
    <citation type="submission" date="2023-01" db="EMBL/GenBank/DDBJ databases">
        <title>Analysis of 21 Apiospora genomes using comparative genomics revels a genus with tremendous synthesis potential of carbohydrate active enzymes and secondary metabolites.</title>
        <authorList>
            <person name="Sorensen T."/>
        </authorList>
    </citation>
    <scope>NUCLEOTIDE SEQUENCE [LARGE SCALE GENOMIC DNA]</scope>
    <source>
        <strain evidence="2 3">CBS 33761</strain>
    </source>
</reference>